<protein>
    <submittedName>
        <fullName evidence="3">Uncharacterized protein</fullName>
    </submittedName>
</protein>
<keyword evidence="1" id="KW-0812">Transmembrane</keyword>
<dbReference type="InterPro" id="IPR048118">
    <property type="entry name" value="KwaA"/>
</dbReference>
<dbReference type="EMBL" id="FOBL01000002">
    <property type="protein sequence ID" value="SEL50066.1"/>
    <property type="molecule type" value="Genomic_DNA"/>
</dbReference>
<dbReference type="Proteomes" id="UP000198548">
    <property type="component" value="Unassembled WGS sequence"/>
</dbReference>
<name>A0A1H7QQ11_9LACT</name>
<gene>
    <name evidence="2" type="ORF">APU01nite_04190</name>
    <name evidence="3" type="ORF">SAMN04488100_10290</name>
</gene>
<dbReference type="RefSeq" id="WP_091486397.1">
    <property type="nucleotide sequence ID" value="NZ_BJUX01000003.1"/>
</dbReference>
<keyword evidence="5" id="KW-1185">Reference proteome</keyword>
<evidence type="ECO:0000313" key="2">
    <source>
        <dbReference type="EMBL" id="GEK88380.1"/>
    </source>
</evidence>
<feature type="transmembrane region" description="Helical" evidence="1">
    <location>
        <begin position="7"/>
        <end position="27"/>
    </location>
</feature>
<evidence type="ECO:0000313" key="4">
    <source>
        <dbReference type="Proteomes" id="UP000198548"/>
    </source>
</evidence>
<proteinExistence type="predicted"/>
<dbReference type="NCBIfam" id="NF041622">
    <property type="entry name" value="KwaA"/>
    <property type="match status" value="1"/>
</dbReference>
<dbReference type="Proteomes" id="UP000321425">
    <property type="component" value="Unassembled WGS sequence"/>
</dbReference>
<dbReference type="AlphaFoldDB" id="A0A1H7QQ11"/>
<reference evidence="2 5" key="2">
    <citation type="submission" date="2019-07" db="EMBL/GenBank/DDBJ databases">
        <title>Whole genome shotgun sequence of Alkalibacterium putridalgicola NBRC 103243.</title>
        <authorList>
            <person name="Hosoyama A."/>
            <person name="Uohara A."/>
            <person name="Ohji S."/>
            <person name="Ichikawa N."/>
        </authorList>
    </citation>
    <scope>NUCLEOTIDE SEQUENCE [LARGE SCALE GENOMIC DNA]</scope>
    <source>
        <strain evidence="2 5">NBRC 103243</strain>
    </source>
</reference>
<keyword evidence="1" id="KW-1133">Transmembrane helix</keyword>
<reference evidence="3 4" key="1">
    <citation type="submission" date="2016-10" db="EMBL/GenBank/DDBJ databases">
        <authorList>
            <person name="de Groot N.N."/>
        </authorList>
    </citation>
    <scope>NUCLEOTIDE SEQUENCE [LARGE SCALE GENOMIC DNA]</scope>
    <source>
        <strain evidence="3 4">DSM 19182</strain>
    </source>
</reference>
<keyword evidence="1" id="KW-0472">Membrane</keyword>
<accession>A0A1H7QQ11</accession>
<evidence type="ECO:0000256" key="1">
    <source>
        <dbReference type="SAM" id="Phobius"/>
    </source>
</evidence>
<feature type="transmembrane region" description="Helical" evidence="1">
    <location>
        <begin position="39"/>
        <end position="58"/>
    </location>
</feature>
<feature type="transmembrane region" description="Helical" evidence="1">
    <location>
        <begin position="104"/>
        <end position="125"/>
    </location>
</feature>
<dbReference type="OrthoDB" id="1100556at2"/>
<evidence type="ECO:0000313" key="5">
    <source>
        <dbReference type="Proteomes" id="UP000321425"/>
    </source>
</evidence>
<evidence type="ECO:0000313" key="3">
    <source>
        <dbReference type="EMBL" id="SEL50066.1"/>
    </source>
</evidence>
<organism evidence="3 4">
    <name type="scientific">Alkalibacterium putridalgicola</name>
    <dbReference type="NCBI Taxonomy" id="426703"/>
    <lineage>
        <taxon>Bacteria</taxon>
        <taxon>Bacillati</taxon>
        <taxon>Bacillota</taxon>
        <taxon>Bacilli</taxon>
        <taxon>Lactobacillales</taxon>
        <taxon>Carnobacteriaceae</taxon>
        <taxon>Alkalibacterium</taxon>
    </lineage>
</organism>
<dbReference type="EMBL" id="BJUX01000003">
    <property type="protein sequence ID" value="GEK88380.1"/>
    <property type="molecule type" value="Genomic_DNA"/>
</dbReference>
<dbReference type="STRING" id="426703.SAMN04488100_10290"/>
<feature type="transmembrane region" description="Helical" evidence="1">
    <location>
        <begin position="79"/>
        <end position="98"/>
    </location>
</feature>
<sequence length="184" mass="21025">MKMKETIMKFCFYLISLSPLFLLLIVLETDLKASFRDNSFSIFSSLVLLISIIALLYLNDLRRDGKNLPLTITKVTDINYEHLTFLATYIIPLVAIPLETLREKTVFIILLVFMGAIFVRTNIFYSNPSLAILGFNVYQFTDSSGAYSESIIIVRGNIKVNDKVKCLKLSSNIYFGKKLKKRSQ</sequence>